<comment type="caution">
    <text evidence="2">The sequence shown here is derived from an EMBL/GenBank/DDBJ whole genome shotgun (WGS) entry which is preliminary data.</text>
</comment>
<protein>
    <submittedName>
        <fullName evidence="2">Uncharacterized protein</fullName>
    </submittedName>
</protein>
<dbReference type="Proteomes" id="UP001153269">
    <property type="component" value="Unassembled WGS sequence"/>
</dbReference>
<feature type="compositionally biased region" description="Basic and acidic residues" evidence="1">
    <location>
        <begin position="304"/>
        <end position="313"/>
    </location>
</feature>
<proteinExistence type="predicted"/>
<dbReference type="AlphaFoldDB" id="A0A9N7Y2G0"/>
<gene>
    <name evidence="2" type="ORF">PLEPLA_LOCUS3186</name>
</gene>
<keyword evidence="3" id="KW-1185">Reference proteome</keyword>
<sequence>MDKVRGVIISSLPVLHWYYQRVLLTLSPRAEGRLHRSSKYKIQNPAELSGKRKYPKHGCLKLRMKDVIKEMIRRYTSIPSTNPEKFLLSGSGVDMINTSISRVEDRPAGACPEPWLPHGETIVPTQALPFSRRILTSAVLDECGEKRQQQRSGSEHYLHGYFPLELWEEWVQCKARVSLTATVHSHLKWADYEPVPSGGYSGNHRLNQALLISTAHQGTRQQQWCSALEPVFTPGGFKEDGSVPEGSAEQTCSAPEHQGRGIPMEQAHTFINPSAPDRNRAPHRREAGRRWRRRRRGTEQDILLSREQRKSVT</sequence>
<evidence type="ECO:0000313" key="2">
    <source>
        <dbReference type="EMBL" id="CAB1415470.1"/>
    </source>
</evidence>
<accession>A0A9N7Y2G0</accession>
<organism evidence="2 3">
    <name type="scientific">Pleuronectes platessa</name>
    <name type="common">European plaice</name>
    <dbReference type="NCBI Taxonomy" id="8262"/>
    <lineage>
        <taxon>Eukaryota</taxon>
        <taxon>Metazoa</taxon>
        <taxon>Chordata</taxon>
        <taxon>Craniata</taxon>
        <taxon>Vertebrata</taxon>
        <taxon>Euteleostomi</taxon>
        <taxon>Actinopterygii</taxon>
        <taxon>Neopterygii</taxon>
        <taxon>Teleostei</taxon>
        <taxon>Neoteleostei</taxon>
        <taxon>Acanthomorphata</taxon>
        <taxon>Carangaria</taxon>
        <taxon>Pleuronectiformes</taxon>
        <taxon>Pleuronectoidei</taxon>
        <taxon>Pleuronectidae</taxon>
        <taxon>Pleuronectes</taxon>
    </lineage>
</organism>
<feature type="compositionally biased region" description="Basic and acidic residues" evidence="1">
    <location>
        <begin position="277"/>
        <end position="289"/>
    </location>
</feature>
<reference evidence="2" key="1">
    <citation type="submission" date="2020-03" db="EMBL/GenBank/DDBJ databases">
        <authorList>
            <person name="Weist P."/>
        </authorList>
    </citation>
    <scope>NUCLEOTIDE SEQUENCE</scope>
</reference>
<feature type="region of interest" description="Disordered" evidence="1">
    <location>
        <begin position="235"/>
        <end position="313"/>
    </location>
</feature>
<dbReference type="EMBL" id="CADEAL010000158">
    <property type="protein sequence ID" value="CAB1415470.1"/>
    <property type="molecule type" value="Genomic_DNA"/>
</dbReference>
<evidence type="ECO:0000256" key="1">
    <source>
        <dbReference type="SAM" id="MobiDB-lite"/>
    </source>
</evidence>
<evidence type="ECO:0000313" key="3">
    <source>
        <dbReference type="Proteomes" id="UP001153269"/>
    </source>
</evidence>
<name>A0A9N7Y2G0_PLEPL</name>